<evidence type="ECO:0000313" key="2">
    <source>
        <dbReference type="EMBL" id="DAD68967.1"/>
    </source>
</evidence>
<dbReference type="InterPro" id="IPR054738">
    <property type="entry name" value="Siphovirus-type_tail_C"/>
</dbReference>
<accession>A0A8S5LGE2</accession>
<dbReference type="Pfam" id="PF22768">
    <property type="entry name" value="SPP1_Dit"/>
    <property type="match status" value="1"/>
</dbReference>
<reference evidence="2" key="1">
    <citation type="journal article" date="2021" name="Proc. Natl. Acad. Sci. U.S.A.">
        <title>A Catalog of Tens of Thousands of Viruses from Human Metagenomes Reveals Hidden Associations with Chronic Diseases.</title>
        <authorList>
            <person name="Tisza M.J."/>
            <person name="Buck C.B."/>
        </authorList>
    </citation>
    <scope>NUCLEOTIDE SEQUENCE</scope>
    <source>
        <strain evidence="2">CtDo63</strain>
    </source>
</reference>
<sequence>MDGLSGVDVTLKTAQGVRQQGVTVEGQSVEGVAHEVIADFWGADGEVQADRFLQLMPFFTSGTAYFGDKYFSRFFLQKTPYTVQLHPYPRLDFMLYRPKPYWYSLSEERAEMGGFIPRFSFPVCYDSHQYSEWRQSYFLNIRNPGALPVPFTAKLRSTGLVVNPAIRNSVTGEHIGFDTTLKAGEVLEIYRTTTDRLAVKLTRDGTESNAFALLDEDSDLTELHPGDNILTADADSGKAGLQVSVSFYPMVVGILPEVMK</sequence>
<dbReference type="EMBL" id="BK014713">
    <property type="protein sequence ID" value="DAD68967.1"/>
    <property type="molecule type" value="Genomic_DNA"/>
</dbReference>
<proteinExistence type="predicted"/>
<feature type="domain" description="Siphovirus-type tail component C-terminal" evidence="1">
    <location>
        <begin position="145"/>
        <end position="240"/>
    </location>
</feature>
<name>A0A8S5LGE2_9CAUD</name>
<evidence type="ECO:0000259" key="1">
    <source>
        <dbReference type="Pfam" id="PF22768"/>
    </source>
</evidence>
<protein>
    <submittedName>
        <fullName evidence="2">Tail protein</fullName>
    </submittedName>
</protein>
<organism evidence="2">
    <name type="scientific">Siphoviridae sp. ctDo63</name>
    <dbReference type="NCBI Taxonomy" id="2823571"/>
    <lineage>
        <taxon>Viruses</taxon>
        <taxon>Duplodnaviria</taxon>
        <taxon>Heunggongvirae</taxon>
        <taxon>Uroviricota</taxon>
        <taxon>Caudoviricetes</taxon>
    </lineage>
</organism>